<keyword evidence="3" id="KW-1185">Reference proteome</keyword>
<feature type="domain" description="SnoaL-like" evidence="1">
    <location>
        <begin position="9"/>
        <end position="106"/>
    </location>
</feature>
<organism evidence="2 3">
    <name type="scientific">Roseobacter cerasinus</name>
    <dbReference type="NCBI Taxonomy" id="2602289"/>
    <lineage>
        <taxon>Bacteria</taxon>
        <taxon>Pseudomonadati</taxon>
        <taxon>Pseudomonadota</taxon>
        <taxon>Alphaproteobacteria</taxon>
        <taxon>Rhodobacterales</taxon>
        <taxon>Roseobacteraceae</taxon>
        <taxon>Roseobacter</taxon>
    </lineage>
</organism>
<comment type="caution">
    <text evidence="2">The sequence shown here is derived from an EMBL/GenBank/DDBJ whole genome shotgun (WGS) entry which is preliminary data.</text>
</comment>
<reference evidence="2 3" key="1">
    <citation type="submission" date="2019-12" db="EMBL/GenBank/DDBJ databases">
        <title>Roseobacter cerasinus sp. nov., isolated from seawater around aquaculture.</title>
        <authorList>
            <person name="Muramatsu S."/>
            <person name="Takabe Y."/>
            <person name="Mori K."/>
            <person name="Takaichi S."/>
            <person name="Hanada S."/>
        </authorList>
    </citation>
    <scope>NUCLEOTIDE SEQUENCE [LARGE SCALE GENOMIC DNA]</scope>
    <source>
        <strain evidence="2 3">AI77</strain>
    </source>
</reference>
<gene>
    <name evidence="2" type="ORF">So717_13880</name>
</gene>
<dbReference type="InterPro" id="IPR037401">
    <property type="entry name" value="SnoaL-like"/>
</dbReference>
<name>A0A640VRW6_9RHOB</name>
<evidence type="ECO:0000313" key="3">
    <source>
        <dbReference type="Proteomes" id="UP000436522"/>
    </source>
</evidence>
<dbReference type="RefSeq" id="WP_159975493.1">
    <property type="nucleotide sequence ID" value="NZ_BLIV01000002.1"/>
</dbReference>
<dbReference type="Gene3D" id="3.10.450.50">
    <property type="match status" value="1"/>
</dbReference>
<dbReference type="Pfam" id="PF12680">
    <property type="entry name" value="SnoaL_2"/>
    <property type="match status" value="1"/>
</dbReference>
<dbReference type="Proteomes" id="UP000436522">
    <property type="component" value="Unassembled WGS sequence"/>
</dbReference>
<protein>
    <recommendedName>
        <fullName evidence="1">SnoaL-like domain-containing protein</fullName>
    </recommendedName>
</protein>
<dbReference type="SUPFAM" id="SSF54427">
    <property type="entry name" value="NTF2-like"/>
    <property type="match status" value="1"/>
</dbReference>
<evidence type="ECO:0000259" key="1">
    <source>
        <dbReference type="Pfam" id="PF12680"/>
    </source>
</evidence>
<evidence type="ECO:0000313" key="2">
    <source>
        <dbReference type="EMBL" id="GFE49635.1"/>
    </source>
</evidence>
<proteinExistence type="predicted"/>
<dbReference type="OrthoDB" id="333383at2"/>
<sequence length="113" mass="12603">MDYAAFADEWEAAWNAHDLDRILAHYSADVVFRSQKAMRLTGRGEIHGRDALRAYWAAALDQQPDLSFIVVDVLRGHGMLVILYRNQSDVLAAETLRFGTDGLIVEASACHKG</sequence>
<dbReference type="AlphaFoldDB" id="A0A640VRW6"/>
<dbReference type="InterPro" id="IPR032710">
    <property type="entry name" value="NTF2-like_dom_sf"/>
</dbReference>
<accession>A0A640VRW6</accession>
<dbReference type="EMBL" id="BLIV01000002">
    <property type="protein sequence ID" value="GFE49635.1"/>
    <property type="molecule type" value="Genomic_DNA"/>
</dbReference>